<feature type="region of interest" description="Disordered" evidence="1">
    <location>
        <begin position="1"/>
        <end position="21"/>
    </location>
</feature>
<feature type="transmembrane region" description="Helical" evidence="2">
    <location>
        <begin position="62"/>
        <end position="84"/>
    </location>
</feature>
<keyword evidence="2" id="KW-0812">Transmembrane</keyword>
<evidence type="ECO:0000256" key="1">
    <source>
        <dbReference type="SAM" id="MobiDB-lite"/>
    </source>
</evidence>
<proteinExistence type="predicted"/>
<dbReference type="Proteomes" id="UP001178277">
    <property type="component" value="Unassembled WGS sequence"/>
</dbReference>
<feature type="compositionally biased region" description="Basic and acidic residues" evidence="1">
    <location>
        <begin position="10"/>
        <end position="21"/>
    </location>
</feature>
<dbReference type="RefSeq" id="WP_305160491.1">
    <property type="nucleotide sequence ID" value="NZ_JAUUTP010000011.1"/>
</dbReference>
<dbReference type="EMBL" id="JAUUTP010000011">
    <property type="protein sequence ID" value="MDP1419208.1"/>
    <property type="molecule type" value="Genomic_DNA"/>
</dbReference>
<keyword evidence="2" id="KW-0472">Membrane</keyword>
<accession>A0AA90NTZ4</accession>
<reference evidence="3" key="1">
    <citation type="submission" date="2023-07" db="EMBL/GenBank/DDBJ databases">
        <title>Murine gut Bacillus species.</title>
        <authorList>
            <person name="Gutman E."/>
            <person name="Hashuel R."/>
            <person name="Litvak Y."/>
        </authorList>
    </citation>
    <scope>NUCLEOTIDE SEQUENCE</scope>
    <source>
        <strain evidence="3">RU283</strain>
    </source>
</reference>
<sequence length="85" mass="9889">MIKNKKRSLKPKEGQAFKKQYPTRDTRGRFAKKSDMEFKLRSTKLVKLKGTYGSFLVKERLFFNNFISATITIGLISTLIKIIMI</sequence>
<name>A0AA90NTZ4_9BACI</name>
<evidence type="ECO:0000313" key="4">
    <source>
        <dbReference type="Proteomes" id="UP001178277"/>
    </source>
</evidence>
<organism evidence="3 4">
    <name type="scientific">Peribacillus simplex</name>
    <dbReference type="NCBI Taxonomy" id="1478"/>
    <lineage>
        <taxon>Bacteria</taxon>
        <taxon>Bacillati</taxon>
        <taxon>Bacillota</taxon>
        <taxon>Bacilli</taxon>
        <taxon>Bacillales</taxon>
        <taxon>Bacillaceae</taxon>
        <taxon>Peribacillus</taxon>
    </lineage>
</organism>
<comment type="caution">
    <text evidence="3">The sequence shown here is derived from an EMBL/GenBank/DDBJ whole genome shotgun (WGS) entry which is preliminary data.</text>
</comment>
<protein>
    <submittedName>
        <fullName evidence="3">Uncharacterized protein</fullName>
    </submittedName>
</protein>
<dbReference type="AlphaFoldDB" id="A0AA90NTZ4"/>
<evidence type="ECO:0000256" key="2">
    <source>
        <dbReference type="SAM" id="Phobius"/>
    </source>
</evidence>
<gene>
    <name evidence="3" type="ORF">Q8G35_12380</name>
</gene>
<keyword evidence="2" id="KW-1133">Transmembrane helix</keyword>
<evidence type="ECO:0000313" key="3">
    <source>
        <dbReference type="EMBL" id="MDP1419208.1"/>
    </source>
</evidence>